<sequence length="122" mass="13336">MNGLCSDQICKFESCDGEDKEQGPTLDVGPLLSRASVSYQPNVVGHSLAVGGVRTTASMLLCAQRRIRLFLLEDGDEEEDEDEEGTTRGESSQQDESTADTSQAGTDMEETRQDDDKENSRD</sequence>
<gene>
    <name evidence="2" type="ORF">RRG08_034387</name>
</gene>
<dbReference type="AlphaFoldDB" id="A0AAE0YDZ5"/>
<feature type="compositionally biased region" description="Polar residues" evidence="1">
    <location>
        <begin position="88"/>
        <end position="105"/>
    </location>
</feature>
<proteinExistence type="predicted"/>
<organism evidence="2 3">
    <name type="scientific">Elysia crispata</name>
    <name type="common">lettuce slug</name>
    <dbReference type="NCBI Taxonomy" id="231223"/>
    <lineage>
        <taxon>Eukaryota</taxon>
        <taxon>Metazoa</taxon>
        <taxon>Spiralia</taxon>
        <taxon>Lophotrochozoa</taxon>
        <taxon>Mollusca</taxon>
        <taxon>Gastropoda</taxon>
        <taxon>Heterobranchia</taxon>
        <taxon>Euthyneura</taxon>
        <taxon>Panpulmonata</taxon>
        <taxon>Sacoglossa</taxon>
        <taxon>Placobranchoidea</taxon>
        <taxon>Plakobranchidae</taxon>
        <taxon>Elysia</taxon>
    </lineage>
</organism>
<evidence type="ECO:0000313" key="2">
    <source>
        <dbReference type="EMBL" id="KAK3741342.1"/>
    </source>
</evidence>
<keyword evidence="3" id="KW-1185">Reference proteome</keyword>
<evidence type="ECO:0000313" key="3">
    <source>
        <dbReference type="Proteomes" id="UP001283361"/>
    </source>
</evidence>
<feature type="region of interest" description="Disordered" evidence="1">
    <location>
        <begin position="71"/>
        <end position="122"/>
    </location>
</feature>
<dbReference type="Proteomes" id="UP001283361">
    <property type="component" value="Unassembled WGS sequence"/>
</dbReference>
<reference evidence="2" key="1">
    <citation type="journal article" date="2023" name="G3 (Bethesda)">
        <title>A reference genome for the long-term kleptoplast-retaining sea slug Elysia crispata morphotype clarki.</title>
        <authorList>
            <person name="Eastman K.E."/>
            <person name="Pendleton A.L."/>
            <person name="Shaikh M.A."/>
            <person name="Suttiyut T."/>
            <person name="Ogas R."/>
            <person name="Tomko P."/>
            <person name="Gavelis G."/>
            <person name="Widhalm J.R."/>
            <person name="Wisecaver J.H."/>
        </authorList>
    </citation>
    <scope>NUCLEOTIDE SEQUENCE</scope>
    <source>
        <strain evidence="2">ECLA1</strain>
    </source>
</reference>
<dbReference type="EMBL" id="JAWDGP010006429">
    <property type="protein sequence ID" value="KAK3741342.1"/>
    <property type="molecule type" value="Genomic_DNA"/>
</dbReference>
<comment type="caution">
    <text evidence="2">The sequence shown here is derived from an EMBL/GenBank/DDBJ whole genome shotgun (WGS) entry which is preliminary data.</text>
</comment>
<feature type="compositionally biased region" description="Basic and acidic residues" evidence="1">
    <location>
        <begin position="109"/>
        <end position="122"/>
    </location>
</feature>
<protein>
    <submittedName>
        <fullName evidence="2">Uncharacterized protein</fullName>
    </submittedName>
</protein>
<feature type="compositionally biased region" description="Acidic residues" evidence="1">
    <location>
        <begin position="73"/>
        <end position="84"/>
    </location>
</feature>
<evidence type="ECO:0000256" key="1">
    <source>
        <dbReference type="SAM" id="MobiDB-lite"/>
    </source>
</evidence>
<name>A0AAE0YDZ5_9GAST</name>
<accession>A0AAE0YDZ5</accession>